<dbReference type="EMBL" id="JAHVHU010000004">
    <property type="protein sequence ID" value="MBY5957282.1"/>
    <property type="molecule type" value="Genomic_DNA"/>
</dbReference>
<dbReference type="RefSeq" id="WP_222578802.1">
    <property type="nucleotide sequence ID" value="NZ_JAHVHU010000004.1"/>
</dbReference>
<dbReference type="NCBIfam" id="TIGR01670">
    <property type="entry name" value="KdsC-phosphatas"/>
    <property type="match status" value="1"/>
</dbReference>
<accession>A0A953L651</accession>
<dbReference type="PIRSF" id="PIRSF006118">
    <property type="entry name" value="KDO8-P_Ptase"/>
    <property type="match status" value="1"/>
</dbReference>
<evidence type="ECO:0000313" key="9">
    <source>
        <dbReference type="Proteomes" id="UP000753961"/>
    </source>
</evidence>
<gene>
    <name evidence="8" type="ORF">KUV50_03980</name>
</gene>
<name>A0A953L651_9BACT</name>
<keyword evidence="5 8" id="KW-0378">Hydrolase</keyword>
<comment type="similarity">
    <text evidence="2">Belongs to the KdsC family.</text>
</comment>
<keyword evidence="6 7" id="KW-0460">Magnesium</keyword>
<evidence type="ECO:0000256" key="6">
    <source>
        <dbReference type="ARBA" id="ARBA00022842"/>
    </source>
</evidence>
<protein>
    <submittedName>
        <fullName evidence="8">HAD hydrolase family protein</fullName>
    </submittedName>
</protein>
<dbReference type="InterPro" id="IPR036412">
    <property type="entry name" value="HAD-like_sf"/>
</dbReference>
<evidence type="ECO:0000256" key="4">
    <source>
        <dbReference type="ARBA" id="ARBA00022723"/>
    </source>
</evidence>
<dbReference type="InterPro" id="IPR010023">
    <property type="entry name" value="KdsC_fam"/>
</dbReference>
<proteinExistence type="inferred from homology"/>
<keyword evidence="9" id="KW-1185">Reference proteome</keyword>
<feature type="binding site" evidence="7">
    <location>
        <position position="109"/>
    </location>
    <ligand>
        <name>Mg(2+)</name>
        <dbReference type="ChEBI" id="CHEBI:18420"/>
    </ligand>
</feature>
<keyword evidence="4 7" id="KW-0479">Metal-binding</keyword>
<dbReference type="InterPro" id="IPR050793">
    <property type="entry name" value="CMP-NeuNAc_synthase"/>
</dbReference>
<reference evidence="8" key="1">
    <citation type="submission" date="2021-06" db="EMBL/GenBank/DDBJ databases">
        <title>44 bacteria genomes isolated from Dapeng, Shenzhen.</title>
        <authorList>
            <person name="Zheng W."/>
            <person name="Yu S."/>
            <person name="Huang Y."/>
        </authorList>
    </citation>
    <scope>NUCLEOTIDE SEQUENCE</scope>
    <source>
        <strain evidence="8">DP5N28-2</strain>
    </source>
</reference>
<evidence type="ECO:0000256" key="5">
    <source>
        <dbReference type="ARBA" id="ARBA00022801"/>
    </source>
</evidence>
<dbReference type="GO" id="GO:0016788">
    <property type="term" value="F:hydrolase activity, acting on ester bonds"/>
    <property type="evidence" value="ECO:0007669"/>
    <property type="project" value="InterPro"/>
</dbReference>
<dbReference type="SFLD" id="SFLDS00003">
    <property type="entry name" value="Haloacid_Dehalogenase"/>
    <property type="match status" value="1"/>
</dbReference>
<organism evidence="8 9">
    <name type="scientific">Membranihabitans marinus</name>
    <dbReference type="NCBI Taxonomy" id="1227546"/>
    <lineage>
        <taxon>Bacteria</taxon>
        <taxon>Pseudomonadati</taxon>
        <taxon>Bacteroidota</taxon>
        <taxon>Saprospiria</taxon>
        <taxon>Saprospirales</taxon>
        <taxon>Saprospiraceae</taxon>
        <taxon>Membranihabitans</taxon>
    </lineage>
</organism>
<dbReference type="GO" id="GO:0046872">
    <property type="term" value="F:metal ion binding"/>
    <property type="evidence" value="ECO:0007669"/>
    <property type="project" value="UniProtKB-KW"/>
</dbReference>
<dbReference type="GO" id="GO:0008781">
    <property type="term" value="F:N-acylneuraminate cytidylyltransferase activity"/>
    <property type="evidence" value="ECO:0007669"/>
    <property type="project" value="TreeGrafter"/>
</dbReference>
<comment type="caution">
    <text evidence="8">The sequence shown here is derived from an EMBL/GenBank/DDBJ whole genome shotgun (WGS) entry which is preliminary data.</text>
</comment>
<evidence type="ECO:0000256" key="2">
    <source>
        <dbReference type="ARBA" id="ARBA00005893"/>
    </source>
</evidence>
<dbReference type="SFLD" id="SFLDG01136">
    <property type="entry name" value="C1.6:_Phosphoserine_Phosphatas"/>
    <property type="match status" value="1"/>
</dbReference>
<feature type="binding site" evidence="7">
    <location>
        <position position="16"/>
    </location>
    <ligand>
        <name>Mg(2+)</name>
        <dbReference type="ChEBI" id="CHEBI:18420"/>
    </ligand>
</feature>
<sequence length="164" mass="17907">MTEAYNFESIRVLIFDVDGVFTDHQMLVTDDGQFLRTMSTRDGYAIKRAIEAGIQMAVITGGTSIGVEKRFRGLGIDIIHSGIHQKGVVFEALLKEEGWSPAEVLYIGDDIPDIECIEMAGIGACPKDSVPEVLAASDFISDKNGGDDCVRDLIERILGARGLW</sequence>
<dbReference type="SFLD" id="SFLDG01138">
    <property type="entry name" value="C1.6.2:_Deoxy-d-mannose-octulo"/>
    <property type="match status" value="1"/>
</dbReference>
<evidence type="ECO:0000256" key="3">
    <source>
        <dbReference type="ARBA" id="ARBA00011881"/>
    </source>
</evidence>
<evidence type="ECO:0000313" key="8">
    <source>
        <dbReference type="EMBL" id="MBY5957282.1"/>
    </source>
</evidence>
<dbReference type="Pfam" id="PF08282">
    <property type="entry name" value="Hydrolase_3"/>
    <property type="match status" value="1"/>
</dbReference>
<dbReference type="PANTHER" id="PTHR21485">
    <property type="entry name" value="HAD SUPERFAMILY MEMBERS CMAS AND KDSC"/>
    <property type="match status" value="1"/>
</dbReference>
<comment type="subunit">
    <text evidence="3">Homotetramer.</text>
</comment>
<dbReference type="InterPro" id="IPR023214">
    <property type="entry name" value="HAD_sf"/>
</dbReference>
<evidence type="ECO:0000256" key="7">
    <source>
        <dbReference type="PIRSR" id="PIRSR006118-2"/>
    </source>
</evidence>
<feature type="binding site" evidence="7">
    <location>
        <position position="18"/>
    </location>
    <ligand>
        <name>substrate</name>
    </ligand>
</feature>
<evidence type="ECO:0000256" key="1">
    <source>
        <dbReference type="ARBA" id="ARBA00001946"/>
    </source>
</evidence>
<dbReference type="SUPFAM" id="SSF56784">
    <property type="entry name" value="HAD-like"/>
    <property type="match status" value="1"/>
</dbReference>
<dbReference type="Proteomes" id="UP000753961">
    <property type="component" value="Unassembled WGS sequence"/>
</dbReference>
<comment type="cofactor">
    <cofactor evidence="1 7">
        <name>Mg(2+)</name>
        <dbReference type="ChEBI" id="CHEBI:18420"/>
    </cofactor>
</comment>
<dbReference type="PANTHER" id="PTHR21485:SF3">
    <property type="entry name" value="N-ACYLNEURAMINATE CYTIDYLYLTRANSFERASE"/>
    <property type="match status" value="1"/>
</dbReference>
<dbReference type="AlphaFoldDB" id="A0A953L651"/>
<dbReference type="Gene3D" id="3.40.50.1000">
    <property type="entry name" value="HAD superfamily/HAD-like"/>
    <property type="match status" value="1"/>
</dbReference>